<protein>
    <submittedName>
        <fullName evidence="2">DUF3987 domain-containing protein</fullName>
    </submittedName>
</protein>
<dbReference type="InterPro" id="IPR025048">
    <property type="entry name" value="DUF3987"/>
</dbReference>
<gene>
    <name evidence="2" type="ORF">F6R98_11245</name>
</gene>
<accession>A0A5Q0BH17</accession>
<name>A0A5Q0BH17_9GAMM</name>
<dbReference type="FunCoup" id="A0A5Q0BH17">
    <property type="interactions" value="17"/>
</dbReference>
<organism evidence="2 3">
    <name type="scientific">Candidatus Methylospira mobilis</name>
    <dbReference type="NCBI Taxonomy" id="1808979"/>
    <lineage>
        <taxon>Bacteria</taxon>
        <taxon>Pseudomonadati</taxon>
        <taxon>Pseudomonadota</taxon>
        <taxon>Gammaproteobacteria</taxon>
        <taxon>Methylococcales</taxon>
        <taxon>Methylococcaceae</taxon>
        <taxon>Candidatus Methylospira</taxon>
    </lineage>
</organism>
<evidence type="ECO:0000313" key="2">
    <source>
        <dbReference type="EMBL" id="QFY43123.1"/>
    </source>
</evidence>
<dbReference type="OrthoDB" id="9067983at2"/>
<dbReference type="Proteomes" id="UP000325755">
    <property type="component" value="Chromosome"/>
</dbReference>
<keyword evidence="3" id="KW-1185">Reference proteome</keyword>
<evidence type="ECO:0000313" key="3">
    <source>
        <dbReference type="Proteomes" id="UP000325755"/>
    </source>
</evidence>
<dbReference type="AlphaFoldDB" id="A0A5Q0BH17"/>
<dbReference type="InParanoid" id="A0A5Q0BH17"/>
<dbReference type="EMBL" id="CP044205">
    <property type="protein sequence ID" value="QFY43123.1"/>
    <property type="molecule type" value="Genomic_DNA"/>
</dbReference>
<feature type="coiled-coil region" evidence="1">
    <location>
        <begin position="154"/>
        <end position="188"/>
    </location>
</feature>
<proteinExistence type="predicted"/>
<keyword evidence="1" id="KW-0175">Coiled coil</keyword>
<dbReference type="KEGG" id="mmob:F6R98_11245"/>
<evidence type="ECO:0000256" key="1">
    <source>
        <dbReference type="SAM" id="Coils"/>
    </source>
</evidence>
<reference evidence="2 3" key="1">
    <citation type="submission" date="2019-09" db="EMBL/GenBank/DDBJ databases">
        <title>Ecophysiology of the spiral-shaped methanotroph Methylospira mobilis as revealed by the complete genome sequence.</title>
        <authorList>
            <person name="Oshkin I.Y."/>
            <person name="Dedysh S.N."/>
            <person name="Miroshnikov K."/>
            <person name="Danilova O.V."/>
            <person name="Hakobyan A."/>
            <person name="Liesack W."/>
        </authorList>
    </citation>
    <scope>NUCLEOTIDE SEQUENCE [LARGE SCALE GENOMIC DNA]</scope>
    <source>
        <strain evidence="2 3">Shm1</strain>
    </source>
</reference>
<sequence length="536" mass="59425">MTKSAHWKHAAGLSAFIRRCAVMDEYVSIEKEAETRAKNAETGEPIPLQSDPLKLLPEYPFQALPESLAKAAEEIARFDKVPPESPASIALSMVATAIGKNAVVVERDGLDHFPALFFTLIAASGERKSPPFKKLQYPFIQYIEQQAEAYQFAKDEAEAINAVVESRIRKLTKEAEKSETALERQDIARQIANIKTEKAPLPLHPRKFTSDYTEQVLFRLMEHNNGEYSIQSGEGRPVIDSILGKYSGDGKTGDGVILAGISGDTITRDRIGSAETGGQESGVILNPCLNVCVMVQPDKYQQAARHPSLRASGALARIFPVWLPCLVGTRLEEKDEPDLSRAALGQYNVLIMQLLNTQRDEPHRATLSPEAAELRRQYHNSIEIMMAAGGDYDDVRDIASKAVSQTVKLALVLHVAMNPSALENDVSEISPETFNKAMALGFYHLSQAVASQRAADEETTLAPARRILEWMQREHAKKGTSVFSFADLLQKSSRPRPKANELMTIMETLQTHRWVIAIDSKNKHPDYILQRANNGK</sequence>
<dbReference type="Pfam" id="PF13148">
    <property type="entry name" value="DUF3987"/>
    <property type="match status" value="1"/>
</dbReference>